<dbReference type="EC" id="3.4.11.-" evidence="22"/>
<accession>A0A8J1XG28</accession>
<keyword evidence="14 22" id="KW-1133">Transmembrane helix</keyword>
<feature type="site" description="Transition state stabilizer" evidence="21">
    <location>
        <position position="481"/>
    </location>
</feature>
<dbReference type="GO" id="GO:0005615">
    <property type="term" value="C:extracellular space"/>
    <property type="evidence" value="ECO:0007669"/>
    <property type="project" value="TreeGrafter"/>
</dbReference>
<keyword evidence="5 22" id="KW-0031">Aminopeptidase</keyword>
<dbReference type="SUPFAM" id="SSF55486">
    <property type="entry name" value="Metalloproteases ('zincins'), catalytic domain"/>
    <property type="match status" value="1"/>
</dbReference>
<dbReference type="PANTHER" id="PTHR11533:SF276">
    <property type="entry name" value="GLUTAMYL AMINOPEPTIDASE"/>
    <property type="match status" value="1"/>
</dbReference>
<keyword evidence="18" id="KW-0325">Glycoprotein</keyword>
<keyword evidence="11 20" id="KW-0862">Zinc</keyword>
<evidence type="ECO:0000313" key="23">
    <source>
        <dbReference type="EMBL" id="CAH1784451.1"/>
    </source>
</evidence>
<proteinExistence type="inferred from homology"/>
<dbReference type="InterPro" id="IPR034016">
    <property type="entry name" value="M1_APN-typ"/>
</dbReference>
<dbReference type="PRINTS" id="PR00756">
    <property type="entry name" value="ALADIPTASE"/>
</dbReference>
<dbReference type="Gene3D" id="2.60.40.1910">
    <property type="match status" value="1"/>
</dbReference>
<comment type="subunit">
    <text evidence="4">Homodimer; disulfide-linked.</text>
</comment>
<sequence length="960" mass="111453">MQLQEDRAMSYKKTPGIFISKRTSIIILILLVFICITIGLMAGLIKQGCPSDVIVTSEPLSTGATPKNMSTTTTLPVPPPTTPPCHEVWCNMRLPDYLVPIHYNLTQFPHFEHNESSFDGNVSVSIQVKQDTKILLIHINYLEIRQTNVKAANGDDLLINRTFAYEPNLFWVVEMDKEIKLGSIVFLQIEFHGSLNNGLVGYYRSNYEDARTGEKRSLATTKFQPTDARKAFPCLDEPALKATFTMTLIHKKGFVPLSNMPPEKNITRLDGFIETTFQKSPPMPTYLLAFIVCDFEYVEGYTKDKLPVRIYGRPDMINQTGFALEAAIKTTEWFNEWTNMTYQLPKLDHVNIPDYPTGATEHWGVITYGRGRLFYDPTTELTNRQQSLASVIVHEVAHNYFGNTYTCYWWDDTWLNEGFASYFEHKAMGDMELYKDWDMMEQIVPSTQNMLFSDSLLPSNPVIMQAETLDEIRGTFNRVTYSKGQAIVNMINAVMGDDKFQEGIQKLLKKYEYKSITTDQLWAELETVMPPGFDFKESFDPWVRQTGYPVLEVHQMNDTIKVSQSRFLKDINATYNKNDSQWGYKWSVPLMWVTSNNQNGNPWLKWNAEGESEFVINSFDPVNDVIKLNKGNRGFYRVNYSRDMWIKLVDKLMQKHDTFGAGDRANLIDDAFEIAMSLRIGYDTALNVTRYMAQERSPAPWKALRNNVIFLNSMFQNHPMYFCLRKHIQKITEPSMRQLSFEDVGTHIERLNRQDIVAIACEFGEQRCLDGATRYFLDWIKSNGTLKLPFNLERFIWKYGFQQNDGKMEWNFLLDRINITDFKTLGILSETRKPWLLNQLIYYAMDETKISSTLTFNVFSMIARNPIGKLILWDWYRNNWNKLVKKFGIINLRMRWLVLIITRDFNTVVKLREVKAFLKQFPEAASKAEQRAVIQDIQRNIGWMDKNEKAIIDWLAAYAC</sequence>
<evidence type="ECO:0000256" key="17">
    <source>
        <dbReference type="ARBA" id="ARBA00023157"/>
    </source>
</evidence>
<evidence type="ECO:0000256" key="3">
    <source>
        <dbReference type="ARBA" id="ARBA00010136"/>
    </source>
</evidence>
<keyword evidence="10 22" id="KW-0378">Hydrolase</keyword>
<dbReference type="GO" id="GO:0005886">
    <property type="term" value="C:plasma membrane"/>
    <property type="evidence" value="ECO:0007669"/>
    <property type="project" value="UniProtKB-SubCell"/>
</dbReference>
<feature type="active site" description="Proton acceptor" evidence="19">
    <location>
        <position position="395"/>
    </location>
</feature>
<comment type="caution">
    <text evidence="23">The sequence shown here is derived from an EMBL/GenBank/DDBJ whole genome shotgun (WGS) entry which is preliminary data.</text>
</comment>
<dbReference type="FunFam" id="1.25.50.20:FF:000001">
    <property type="entry name" value="Aminopeptidase"/>
    <property type="match status" value="1"/>
</dbReference>
<dbReference type="Pfam" id="PF01433">
    <property type="entry name" value="Peptidase_M1"/>
    <property type="match status" value="1"/>
</dbReference>
<evidence type="ECO:0000256" key="19">
    <source>
        <dbReference type="PIRSR" id="PIRSR634016-1"/>
    </source>
</evidence>
<evidence type="ECO:0000256" key="7">
    <source>
        <dbReference type="ARBA" id="ARBA00022670"/>
    </source>
</evidence>
<keyword evidence="12" id="KW-0106">Calcium</keyword>
<dbReference type="InterPro" id="IPR045357">
    <property type="entry name" value="Aminopeptidase_N-like_N"/>
</dbReference>
<dbReference type="OrthoDB" id="510539at2759"/>
<feature type="binding site" evidence="20">
    <location>
        <position position="417"/>
    </location>
    <ligand>
        <name>Zn(2+)</name>
        <dbReference type="ChEBI" id="CHEBI:29105"/>
        <note>catalytic</note>
    </ligand>
</feature>
<evidence type="ECO:0000256" key="16">
    <source>
        <dbReference type="ARBA" id="ARBA00023136"/>
    </source>
</evidence>
<feature type="transmembrane region" description="Helical" evidence="22">
    <location>
        <begin position="25"/>
        <end position="45"/>
    </location>
</feature>
<evidence type="ECO:0000256" key="18">
    <source>
        <dbReference type="ARBA" id="ARBA00023180"/>
    </source>
</evidence>
<organism evidence="23 24">
    <name type="scientific">Owenia fusiformis</name>
    <name type="common">Polychaete worm</name>
    <dbReference type="NCBI Taxonomy" id="6347"/>
    <lineage>
        <taxon>Eukaryota</taxon>
        <taxon>Metazoa</taxon>
        <taxon>Spiralia</taxon>
        <taxon>Lophotrochozoa</taxon>
        <taxon>Annelida</taxon>
        <taxon>Polychaeta</taxon>
        <taxon>Sedentaria</taxon>
        <taxon>Canalipalpata</taxon>
        <taxon>Sabellida</taxon>
        <taxon>Oweniida</taxon>
        <taxon>Oweniidae</taxon>
        <taxon>Owenia</taxon>
    </lineage>
</organism>
<dbReference type="FunFam" id="2.60.40.1730:FF:000012">
    <property type="entry name" value="Aminopeptidase N"/>
    <property type="match status" value="1"/>
</dbReference>
<dbReference type="GO" id="GO:0004230">
    <property type="term" value="F:glutamyl aminopeptidase activity"/>
    <property type="evidence" value="ECO:0007669"/>
    <property type="project" value="UniProtKB-EC"/>
</dbReference>
<evidence type="ECO:0000313" key="24">
    <source>
        <dbReference type="Proteomes" id="UP000749559"/>
    </source>
</evidence>
<keyword evidence="15 22" id="KW-0482">Metalloprotease</keyword>
<keyword evidence="17" id="KW-1015">Disulfide bond</keyword>
<evidence type="ECO:0000256" key="9">
    <source>
        <dbReference type="ARBA" id="ARBA00022723"/>
    </source>
</evidence>
<dbReference type="FunFam" id="1.10.390.10:FF:000006">
    <property type="entry name" value="Puromycin-sensitive aminopeptidase"/>
    <property type="match status" value="1"/>
</dbReference>
<dbReference type="Pfam" id="PF11838">
    <property type="entry name" value="ERAP1_C"/>
    <property type="match status" value="1"/>
</dbReference>
<evidence type="ECO:0000256" key="20">
    <source>
        <dbReference type="PIRSR" id="PIRSR634016-3"/>
    </source>
</evidence>
<dbReference type="InterPro" id="IPR050344">
    <property type="entry name" value="Peptidase_M1_aminopeptidases"/>
</dbReference>
<protein>
    <recommendedName>
        <fullName evidence="22">Aminopeptidase</fullName>
        <ecNumber evidence="22">3.4.11.-</ecNumber>
    </recommendedName>
</protein>
<feature type="binding site" evidence="20">
    <location>
        <position position="398"/>
    </location>
    <ligand>
        <name>Zn(2+)</name>
        <dbReference type="ChEBI" id="CHEBI:29105"/>
        <note>catalytic</note>
    </ligand>
</feature>
<dbReference type="GO" id="GO:0005737">
    <property type="term" value="C:cytoplasm"/>
    <property type="evidence" value="ECO:0007669"/>
    <property type="project" value="TreeGrafter"/>
</dbReference>
<keyword evidence="6" id="KW-1003">Cell membrane</keyword>
<keyword evidence="9 20" id="KW-0479">Metal-binding</keyword>
<keyword evidence="24" id="KW-1185">Reference proteome</keyword>
<evidence type="ECO:0000256" key="2">
    <source>
        <dbReference type="ARBA" id="ARBA00004401"/>
    </source>
</evidence>
<dbReference type="InterPro" id="IPR001930">
    <property type="entry name" value="Peptidase_M1"/>
</dbReference>
<keyword evidence="8 22" id="KW-0812">Transmembrane</keyword>
<evidence type="ECO:0000256" key="4">
    <source>
        <dbReference type="ARBA" id="ARBA00011748"/>
    </source>
</evidence>
<evidence type="ECO:0000256" key="8">
    <source>
        <dbReference type="ARBA" id="ARBA00022692"/>
    </source>
</evidence>
<dbReference type="SUPFAM" id="SSF63737">
    <property type="entry name" value="Leukotriene A4 hydrolase N-terminal domain"/>
    <property type="match status" value="1"/>
</dbReference>
<evidence type="ECO:0000256" key="22">
    <source>
        <dbReference type="RuleBase" id="RU364040"/>
    </source>
</evidence>
<evidence type="ECO:0000256" key="12">
    <source>
        <dbReference type="ARBA" id="ARBA00022837"/>
    </source>
</evidence>
<dbReference type="Gene3D" id="1.10.390.10">
    <property type="entry name" value="Neutral Protease Domain 2"/>
    <property type="match status" value="1"/>
</dbReference>
<dbReference type="GO" id="GO:0008270">
    <property type="term" value="F:zinc ion binding"/>
    <property type="evidence" value="ECO:0007669"/>
    <property type="project" value="UniProtKB-UniRule"/>
</dbReference>
<evidence type="ECO:0000256" key="5">
    <source>
        <dbReference type="ARBA" id="ARBA00022438"/>
    </source>
</evidence>
<dbReference type="Gene3D" id="2.60.40.1730">
    <property type="entry name" value="tricorn interacting facor f3 domain"/>
    <property type="match status" value="1"/>
</dbReference>
<dbReference type="InterPro" id="IPR027268">
    <property type="entry name" value="Peptidase_M4/M1_CTD_sf"/>
</dbReference>
<evidence type="ECO:0000256" key="10">
    <source>
        <dbReference type="ARBA" id="ARBA00022801"/>
    </source>
</evidence>
<keyword evidence="13" id="KW-0735">Signal-anchor</keyword>
<dbReference type="AlphaFoldDB" id="A0A8J1XG28"/>
<evidence type="ECO:0000256" key="21">
    <source>
        <dbReference type="PIRSR" id="PIRSR634016-4"/>
    </source>
</evidence>
<dbReference type="GO" id="GO:0042277">
    <property type="term" value="F:peptide binding"/>
    <property type="evidence" value="ECO:0007669"/>
    <property type="project" value="TreeGrafter"/>
</dbReference>
<feature type="binding site" evidence="20">
    <location>
        <position position="394"/>
    </location>
    <ligand>
        <name>Zn(2+)</name>
        <dbReference type="ChEBI" id="CHEBI:29105"/>
        <note>catalytic</note>
    </ligand>
</feature>
<keyword evidence="16 22" id="KW-0472">Membrane</keyword>
<dbReference type="InterPro" id="IPR024571">
    <property type="entry name" value="ERAP1-like_C_dom"/>
</dbReference>
<evidence type="ECO:0000256" key="11">
    <source>
        <dbReference type="ARBA" id="ARBA00022833"/>
    </source>
</evidence>
<evidence type="ECO:0000256" key="14">
    <source>
        <dbReference type="ARBA" id="ARBA00022989"/>
    </source>
</evidence>
<comment type="catalytic activity">
    <reaction evidence="1">
        <text>Release of N-terminal glutamate (and to a lesser extent aspartate) from a peptide.</text>
        <dbReference type="EC" id="3.4.11.7"/>
    </reaction>
</comment>
<evidence type="ECO:0000256" key="13">
    <source>
        <dbReference type="ARBA" id="ARBA00022968"/>
    </source>
</evidence>
<gene>
    <name evidence="23" type="ORF">OFUS_LOCUS10645</name>
</gene>
<dbReference type="GO" id="GO:0070006">
    <property type="term" value="F:metalloaminopeptidase activity"/>
    <property type="evidence" value="ECO:0007669"/>
    <property type="project" value="TreeGrafter"/>
</dbReference>
<dbReference type="Gene3D" id="1.25.50.20">
    <property type="match status" value="1"/>
</dbReference>
<evidence type="ECO:0000256" key="6">
    <source>
        <dbReference type="ARBA" id="ARBA00022475"/>
    </source>
</evidence>
<dbReference type="EMBL" id="CAIIXF020000005">
    <property type="protein sequence ID" value="CAH1784451.1"/>
    <property type="molecule type" value="Genomic_DNA"/>
</dbReference>
<dbReference type="Proteomes" id="UP000749559">
    <property type="component" value="Unassembled WGS sequence"/>
</dbReference>
<comment type="similarity">
    <text evidence="3 22">Belongs to the peptidase M1 family.</text>
</comment>
<dbReference type="GO" id="GO:0006508">
    <property type="term" value="P:proteolysis"/>
    <property type="evidence" value="ECO:0007669"/>
    <property type="project" value="UniProtKB-KW"/>
</dbReference>
<reference evidence="23" key="1">
    <citation type="submission" date="2022-03" db="EMBL/GenBank/DDBJ databases">
        <authorList>
            <person name="Martin C."/>
        </authorList>
    </citation>
    <scope>NUCLEOTIDE SEQUENCE</scope>
</reference>
<dbReference type="CDD" id="cd09601">
    <property type="entry name" value="M1_APN-Q_like"/>
    <property type="match status" value="1"/>
</dbReference>
<dbReference type="GO" id="GO:0043171">
    <property type="term" value="P:peptide catabolic process"/>
    <property type="evidence" value="ECO:0007669"/>
    <property type="project" value="TreeGrafter"/>
</dbReference>
<dbReference type="PANTHER" id="PTHR11533">
    <property type="entry name" value="PROTEASE M1 ZINC METALLOPROTEASE"/>
    <property type="match status" value="1"/>
</dbReference>
<comment type="cofactor">
    <cofactor evidence="20 22">
        <name>Zn(2+)</name>
        <dbReference type="ChEBI" id="CHEBI:29105"/>
    </cofactor>
    <text evidence="20 22">Binds 1 zinc ion per subunit.</text>
</comment>
<evidence type="ECO:0000256" key="1">
    <source>
        <dbReference type="ARBA" id="ARBA00001703"/>
    </source>
</evidence>
<dbReference type="InterPro" id="IPR014782">
    <property type="entry name" value="Peptidase_M1_dom"/>
</dbReference>
<dbReference type="InterPro" id="IPR042097">
    <property type="entry name" value="Aminopeptidase_N-like_N_sf"/>
</dbReference>
<evidence type="ECO:0000256" key="15">
    <source>
        <dbReference type="ARBA" id="ARBA00023049"/>
    </source>
</evidence>
<name>A0A8J1XG28_OWEFU</name>
<keyword evidence="7 22" id="KW-0645">Protease</keyword>
<comment type="subcellular location">
    <subcellularLocation>
        <location evidence="2">Cell membrane</location>
        <topology evidence="2">Single-pass type II membrane protein</topology>
    </subcellularLocation>
</comment>
<dbReference type="Pfam" id="PF17900">
    <property type="entry name" value="Peptidase_M1_N"/>
    <property type="match status" value="1"/>
</dbReference>